<keyword evidence="5" id="KW-1185">Reference proteome</keyword>
<protein>
    <submittedName>
        <fullName evidence="4">NADH-dependent alcohol dehydrogenase</fullName>
    </submittedName>
</protein>
<feature type="domain" description="Fe-containing alcohol dehydrogenase-like C-terminal" evidence="3">
    <location>
        <begin position="197"/>
        <end position="391"/>
    </location>
</feature>
<dbReference type="Pfam" id="PF00465">
    <property type="entry name" value="Fe-ADH"/>
    <property type="match status" value="1"/>
</dbReference>
<dbReference type="InterPro" id="IPR001670">
    <property type="entry name" value="ADH_Fe/GldA"/>
</dbReference>
<dbReference type="Gene3D" id="3.40.50.1970">
    <property type="match status" value="1"/>
</dbReference>
<feature type="domain" description="Alcohol dehydrogenase iron-type/glycerol dehydrogenase GldA" evidence="2">
    <location>
        <begin position="14"/>
        <end position="185"/>
    </location>
</feature>
<gene>
    <name evidence="4" type="primary">bdh_1</name>
    <name evidence="4" type="ORF">CSC2_16290</name>
</gene>
<sequence>MEKRMNLDFTYQNPTTIYFGKHALDNLSSELASYGENIMLAYGKGAIKKNGLYDQVVAILKKSGKNIVELPEIMANPTYEKVMEGATLVRENSVDLILAVGGGSVIDCAKAISVSAYCEGDAWTRYWLKFEPVDNKIVPVASILTLAGTGSEMNGGSVITNDDMRLKMGRVFPSEMNPKFSILNPEYTLTLPEYQMVSGIFDMMSHLMEAYFSGEDDVTSDYLIEGLLCSIINSSKIAVKDPNNYEARSNLMWSSTLAMNPIMGLSKAQDWEVHMIEHQLGAYTDCAHGMGLAAVSLPYYRYIYKFGLDKFVRFAKQVWGVDEAGKTKEQVALEGIDEMEKFIKECGIVTSLKELGATEEMLPLIANSTVLLGGYKVLTAEEVLEILKAAYVAE</sequence>
<dbReference type="InterPro" id="IPR044731">
    <property type="entry name" value="BDH-like"/>
</dbReference>
<dbReference type="CDD" id="cd08187">
    <property type="entry name" value="BDH"/>
    <property type="match status" value="1"/>
</dbReference>
<dbReference type="Gene3D" id="1.20.1090.10">
    <property type="entry name" value="Dehydroquinate synthase-like - alpha domain"/>
    <property type="match status" value="1"/>
</dbReference>
<dbReference type="Proteomes" id="UP000663802">
    <property type="component" value="Unassembled WGS sequence"/>
</dbReference>
<evidence type="ECO:0000313" key="5">
    <source>
        <dbReference type="Proteomes" id="UP000663802"/>
    </source>
</evidence>
<evidence type="ECO:0000256" key="1">
    <source>
        <dbReference type="ARBA" id="ARBA00023002"/>
    </source>
</evidence>
<dbReference type="EMBL" id="BMBA01000001">
    <property type="protein sequence ID" value="GFZ31103.1"/>
    <property type="molecule type" value="Genomic_DNA"/>
</dbReference>
<dbReference type="PANTHER" id="PTHR43633">
    <property type="entry name" value="ALCOHOL DEHYDROGENASE YQHD"/>
    <property type="match status" value="1"/>
</dbReference>
<dbReference type="PANTHER" id="PTHR43633:SF1">
    <property type="entry name" value="ALCOHOL DEHYDROGENASE YQHD"/>
    <property type="match status" value="1"/>
</dbReference>
<evidence type="ECO:0000313" key="4">
    <source>
        <dbReference type="EMBL" id="GFZ31103.1"/>
    </source>
</evidence>
<dbReference type="SUPFAM" id="SSF56796">
    <property type="entry name" value="Dehydroquinate synthase-like"/>
    <property type="match status" value="1"/>
</dbReference>
<accession>A0ABQ1E8L5</accession>
<comment type="caution">
    <text evidence="4">The sequence shown here is derived from an EMBL/GenBank/DDBJ whole genome shotgun (WGS) entry which is preliminary data.</text>
</comment>
<name>A0ABQ1E8L5_9CLOT</name>
<proteinExistence type="predicted"/>
<organism evidence="4 5">
    <name type="scientific">Clostridium zeae</name>
    <dbReference type="NCBI Taxonomy" id="2759022"/>
    <lineage>
        <taxon>Bacteria</taxon>
        <taxon>Bacillati</taxon>
        <taxon>Bacillota</taxon>
        <taxon>Clostridia</taxon>
        <taxon>Eubacteriales</taxon>
        <taxon>Clostridiaceae</taxon>
        <taxon>Clostridium</taxon>
    </lineage>
</organism>
<dbReference type="InterPro" id="IPR056798">
    <property type="entry name" value="ADH_Fe_C"/>
</dbReference>
<evidence type="ECO:0000259" key="2">
    <source>
        <dbReference type="Pfam" id="PF00465"/>
    </source>
</evidence>
<keyword evidence="1" id="KW-0560">Oxidoreductase</keyword>
<dbReference type="Pfam" id="PF25137">
    <property type="entry name" value="ADH_Fe_C"/>
    <property type="match status" value="1"/>
</dbReference>
<evidence type="ECO:0000259" key="3">
    <source>
        <dbReference type="Pfam" id="PF25137"/>
    </source>
</evidence>
<reference evidence="4 5" key="1">
    <citation type="journal article" date="2021" name="Int. J. Syst. Evol. Microbiol.">
        <title>Clostridium zeae sp. nov., isolated from corn silage.</title>
        <authorList>
            <person name="Kobayashi H."/>
            <person name="Tanizawa Y."/>
            <person name="Yagura M."/>
            <person name="Sakamoto M."/>
            <person name="Ohkuma M."/>
            <person name="Tohno M."/>
        </authorList>
    </citation>
    <scope>NUCLEOTIDE SEQUENCE [LARGE SCALE GENOMIC DNA]</scope>
    <source>
        <strain evidence="4 5">CSC2</strain>
    </source>
</reference>